<dbReference type="NCBIfam" id="TIGR02937">
    <property type="entry name" value="sigma70-ECF"/>
    <property type="match status" value="1"/>
</dbReference>
<accession>A0A0F8W1W3</accession>
<dbReference type="SUPFAM" id="SSF88946">
    <property type="entry name" value="Sigma2 domain of RNA polymerase sigma factors"/>
    <property type="match status" value="1"/>
</dbReference>
<dbReference type="InterPro" id="IPR036388">
    <property type="entry name" value="WH-like_DNA-bd_sf"/>
</dbReference>
<dbReference type="PANTHER" id="PTHR30603">
    <property type="entry name" value="RNA POLYMERASE SIGMA FACTOR RPO"/>
    <property type="match status" value="1"/>
</dbReference>
<dbReference type="InterPro" id="IPR014284">
    <property type="entry name" value="RNA_pol_sigma-70_dom"/>
</dbReference>
<dbReference type="PRINTS" id="PR00046">
    <property type="entry name" value="SIGMA70FCT"/>
</dbReference>
<name>A0A0F8W1W3_9ZZZZ</name>
<dbReference type="InterPro" id="IPR007627">
    <property type="entry name" value="RNA_pol_sigma70_r2"/>
</dbReference>
<evidence type="ECO:0000259" key="6">
    <source>
        <dbReference type="Pfam" id="PF04542"/>
    </source>
</evidence>
<comment type="caution">
    <text evidence="7">The sequence shown here is derived from an EMBL/GenBank/DDBJ whole genome shotgun (WGS) entry which is preliminary data.</text>
</comment>
<dbReference type="PANTHER" id="PTHR30603:SF60">
    <property type="entry name" value="RNA POLYMERASE SIGMA FACTOR RPOD"/>
    <property type="match status" value="1"/>
</dbReference>
<evidence type="ECO:0000313" key="7">
    <source>
        <dbReference type="EMBL" id="KKK50603.1"/>
    </source>
</evidence>
<dbReference type="Gene3D" id="1.20.120.1810">
    <property type="match status" value="1"/>
</dbReference>
<evidence type="ECO:0000256" key="1">
    <source>
        <dbReference type="ARBA" id="ARBA00023015"/>
    </source>
</evidence>
<proteinExistence type="predicted"/>
<feature type="non-terminal residue" evidence="7">
    <location>
        <position position="291"/>
    </location>
</feature>
<keyword evidence="1" id="KW-0805">Transcription regulation</keyword>
<dbReference type="GO" id="GO:0016987">
    <property type="term" value="F:sigma factor activity"/>
    <property type="evidence" value="ECO:0007669"/>
    <property type="project" value="UniProtKB-KW"/>
</dbReference>
<keyword evidence="4" id="KW-0804">Transcription</keyword>
<gene>
    <name evidence="7" type="ORF">LCGC14_3123360</name>
</gene>
<evidence type="ECO:0000256" key="5">
    <source>
        <dbReference type="SAM" id="MobiDB-lite"/>
    </source>
</evidence>
<dbReference type="EMBL" id="LAZR01067934">
    <property type="protein sequence ID" value="KKK50603.1"/>
    <property type="molecule type" value="Genomic_DNA"/>
</dbReference>
<organism evidence="7">
    <name type="scientific">marine sediment metagenome</name>
    <dbReference type="NCBI Taxonomy" id="412755"/>
    <lineage>
        <taxon>unclassified sequences</taxon>
        <taxon>metagenomes</taxon>
        <taxon>ecological metagenomes</taxon>
    </lineage>
</organism>
<feature type="region of interest" description="Disordered" evidence="5">
    <location>
        <begin position="9"/>
        <end position="37"/>
    </location>
</feature>
<dbReference type="GO" id="GO:0003677">
    <property type="term" value="F:DNA binding"/>
    <property type="evidence" value="ECO:0007669"/>
    <property type="project" value="UniProtKB-KW"/>
</dbReference>
<keyword evidence="2" id="KW-0731">Sigma factor</keyword>
<evidence type="ECO:0000256" key="3">
    <source>
        <dbReference type="ARBA" id="ARBA00023125"/>
    </source>
</evidence>
<feature type="domain" description="RNA polymerase sigma-70 region 2" evidence="6">
    <location>
        <begin position="139"/>
        <end position="205"/>
    </location>
</feature>
<sequence>MTTVIAVRRGTSLSGRPAQETLSKDDRNLYDSISPEPDYVPHPDYRLVSMERRLFGPEAREIEVHRWRQLPEVEDGRARPASPGRKLSREEEAELFMRYNYARYRVATLVSKQKRRFSAKRLGEILEWHRRSLENRTALIGANMPLVVAMSKRTWINTAEFGELISEGNMALMRAVDKFDVARGFKFSTYACRAILKAFSQLVTKAGTYRRRFPREFVPELEKSDELDRRHEDQRELAIENLRHVLRRNTAGLSEVERAVVGARFAVAGYTQPQTLQQVGLLVGLSKECVR</sequence>
<dbReference type="InterPro" id="IPR050239">
    <property type="entry name" value="Sigma-70_RNA_pol_init_factors"/>
</dbReference>
<dbReference type="GO" id="GO:0006352">
    <property type="term" value="P:DNA-templated transcription initiation"/>
    <property type="evidence" value="ECO:0007669"/>
    <property type="project" value="InterPro"/>
</dbReference>
<keyword evidence="3" id="KW-0238">DNA-binding</keyword>
<reference evidence="7" key="1">
    <citation type="journal article" date="2015" name="Nature">
        <title>Complex archaea that bridge the gap between prokaryotes and eukaryotes.</title>
        <authorList>
            <person name="Spang A."/>
            <person name="Saw J.H."/>
            <person name="Jorgensen S.L."/>
            <person name="Zaremba-Niedzwiedzka K."/>
            <person name="Martijn J."/>
            <person name="Lind A.E."/>
            <person name="van Eijk R."/>
            <person name="Schleper C."/>
            <person name="Guy L."/>
            <person name="Ettema T.J."/>
        </authorList>
    </citation>
    <scope>NUCLEOTIDE SEQUENCE</scope>
</reference>
<protein>
    <recommendedName>
        <fullName evidence="6">RNA polymerase sigma-70 region 2 domain-containing protein</fullName>
    </recommendedName>
</protein>
<evidence type="ECO:0000256" key="4">
    <source>
        <dbReference type="ARBA" id="ARBA00023163"/>
    </source>
</evidence>
<dbReference type="AlphaFoldDB" id="A0A0F8W1W3"/>
<dbReference type="InterPro" id="IPR000943">
    <property type="entry name" value="RNA_pol_sigma70"/>
</dbReference>
<dbReference type="Gene3D" id="1.10.10.10">
    <property type="entry name" value="Winged helix-like DNA-binding domain superfamily/Winged helix DNA-binding domain"/>
    <property type="match status" value="1"/>
</dbReference>
<evidence type="ECO:0000256" key="2">
    <source>
        <dbReference type="ARBA" id="ARBA00023082"/>
    </source>
</evidence>
<dbReference type="InterPro" id="IPR013325">
    <property type="entry name" value="RNA_pol_sigma_r2"/>
</dbReference>
<dbReference type="Pfam" id="PF04542">
    <property type="entry name" value="Sigma70_r2"/>
    <property type="match status" value="1"/>
</dbReference>